<evidence type="ECO:0000313" key="2">
    <source>
        <dbReference type="EMBL" id="KAH7021544.1"/>
    </source>
</evidence>
<dbReference type="Proteomes" id="UP000756346">
    <property type="component" value="Unassembled WGS sequence"/>
</dbReference>
<sequence>MTATRNSGPDPAPGFPNHFPLEIRQTIYNFALPRVEWTMVDDEYFEHNDFPHGIGDPSGFYYPLRKASSVLRVNKQIRREALPFAYRRTTFCLHNLESAIKRYQVPHYS</sequence>
<organism evidence="2 3">
    <name type="scientific">Microdochium trichocladiopsis</name>
    <dbReference type="NCBI Taxonomy" id="1682393"/>
    <lineage>
        <taxon>Eukaryota</taxon>
        <taxon>Fungi</taxon>
        <taxon>Dikarya</taxon>
        <taxon>Ascomycota</taxon>
        <taxon>Pezizomycotina</taxon>
        <taxon>Sordariomycetes</taxon>
        <taxon>Xylariomycetidae</taxon>
        <taxon>Xylariales</taxon>
        <taxon>Microdochiaceae</taxon>
        <taxon>Microdochium</taxon>
    </lineage>
</organism>
<protein>
    <recommendedName>
        <fullName evidence="1">2EXR domain-containing protein</fullName>
    </recommendedName>
</protein>
<keyword evidence="3" id="KW-1185">Reference proteome</keyword>
<dbReference type="OrthoDB" id="5096313at2759"/>
<name>A0A9P8XWP9_9PEZI</name>
<dbReference type="RefSeq" id="XP_046007745.1">
    <property type="nucleotide sequence ID" value="XM_046157277.1"/>
</dbReference>
<dbReference type="EMBL" id="JAGTJQ010000010">
    <property type="protein sequence ID" value="KAH7021544.1"/>
    <property type="molecule type" value="Genomic_DNA"/>
</dbReference>
<accession>A0A9P8XWP9</accession>
<reference evidence="2" key="1">
    <citation type="journal article" date="2021" name="Nat. Commun.">
        <title>Genetic determinants of endophytism in the Arabidopsis root mycobiome.</title>
        <authorList>
            <person name="Mesny F."/>
            <person name="Miyauchi S."/>
            <person name="Thiergart T."/>
            <person name="Pickel B."/>
            <person name="Atanasova L."/>
            <person name="Karlsson M."/>
            <person name="Huettel B."/>
            <person name="Barry K.W."/>
            <person name="Haridas S."/>
            <person name="Chen C."/>
            <person name="Bauer D."/>
            <person name="Andreopoulos W."/>
            <person name="Pangilinan J."/>
            <person name="LaButti K."/>
            <person name="Riley R."/>
            <person name="Lipzen A."/>
            <person name="Clum A."/>
            <person name="Drula E."/>
            <person name="Henrissat B."/>
            <person name="Kohler A."/>
            <person name="Grigoriev I.V."/>
            <person name="Martin F.M."/>
            <person name="Hacquard S."/>
        </authorList>
    </citation>
    <scope>NUCLEOTIDE SEQUENCE</scope>
    <source>
        <strain evidence="2">MPI-CAGE-CH-0230</strain>
    </source>
</reference>
<proteinExistence type="predicted"/>
<evidence type="ECO:0000313" key="3">
    <source>
        <dbReference type="Proteomes" id="UP000756346"/>
    </source>
</evidence>
<dbReference type="Pfam" id="PF20150">
    <property type="entry name" value="2EXR"/>
    <property type="match status" value="1"/>
</dbReference>
<dbReference type="InterPro" id="IPR045518">
    <property type="entry name" value="2EXR"/>
</dbReference>
<dbReference type="AlphaFoldDB" id="A0A9P8XWP9"/>
<gene>
    <name evidence="2" type="ORF">B0I36DRAFT_354188</name>
</gene>
<feature type="domain" description="2EXR" evidence="1">
    <location>
        <begin position="18"/>
        <end position="93"/>
    </location>
</feature>
<dbReference type="GeneID" id="70186823"/>
<evidence type="ECO:0000259" key="1">
    <source>
        <dbReference type="Pfam" id="PF20150"/>
    </source>
</evidence>
<comment type="caution">
    <text evidence="2">The sequence shown here is derived from an EMBL/GenBank/DDBJ whole genome shotgun (WGS) entry which is preliminary data.</text>
</comment>